<accession>A0A1X7UTY6</accession>
<proteinExistence type="predicted"/>
<dbReference type="EnsemblMetazoa" id="Aqu2.1.30989_001">
    <property type="protein sequence ID" value="Aqu2.1.30989_001"/>
    <property type="gene ID" value="Aqu2.1.30989"/>
</dbReference>
<reference evidence="1" key="1">
    <citation type="submission" date="2017-05" db="UniProtKB">
        <authorList>
            <consortium name="EnsemblMetazoa"/>
        </authorList>
    </citation>
    <scope>IDENTIFICATION</scope>
</reference>
<organism evidence="1">
    <name type="scientific">Amphimedon queenslandica</name>
    <name type="common">Sponge</name>
    <dbReference type="NCBI Taxonomy" id="400682"/>
    <lineage>
        <taxon>Eukaryota</taxon>
        <taxon>Metazoa</taxon>
        <taxon>Porifera</taxon>
        <taxon>Demospongiae</taxon>
        <taxon>Heteroscleromorpha</taxon>
        <taxon>Haplosclerida</taxon>
        <taxon>Niphatidae</taxon>
        <taxon>Amphimedon</taxon>
    </lineage>
</organism>
<name>A0A1X7UTY6_AMPQE</name>
<sequence>MRPDFVSSSLTKVVSSGFNNTFLIFVLRKIPKERSLTRDSERTLMLESCS</sequence>
<dbReference type="AlphaFoldDB" id="A0A1X7UTY6"/>
<evidence type="ECO:0000313" key="1">
    <source>
        <dbReference type="EnsemblMetazoa" id="Aqu2.1.30989_001"/>
    </source>
</evidence>
<dbReference type="InParanoid" id="A0A1X7UTY6"/>
<protein>
    <submittedName>
        <fullName evidence="1">Uncharacterized protein</fullName>
    </submittedName>
</protein>